<feature type="region of interest" description="Disordered" evidence="1">
    <location>
        <begin position="1"/>
        <end position="21"/>
    </location>
</feature>
<dbReference type="AlphaFoldDB" id="A0A6J4LA06"/>
<organism evidence="2">
    <name type="scientific">uncultured Gemmatimonadaceae bacterium</name>
    <dbReference type="NCBI Taxonomy" id="246130"/>
    <lineage>
        <taxon>Bacteria</taxon>
        <taxon>Pseudomonadati</taxon>
        <taxon>Gemmatimonadota</taxon>
        <taxon>Gemmatimonadia</taxon>
        <taxon>Gemmatimonadales</taxon>
        <taxon>Gemmatimonadaceae</taxon>
        <taxon>environmental samples</taxon>
    </lineage>
</organism>
<evidence type="ECO:0000313" key="2">
    <source>
        <dbReference type="EMBL" id="CAA9323245.1"/>
    </source>
</evidence>
<evidence type="ECO:0000256" key="1">
    <source>
        <dbReference type="SAM" id="MobiDB-lite"/>
    </source>
</evidence>
<accession>A0A6J4LA06</accession>
<proteinExistence type="predicted"/>
<protein>
    <submittedName>
        <fullName evidence="2">Uncharacterized protein</fullName>
    </submittedName>
</protein>
<feature type="non-terminal residue" evidence="2">
    <location>
        <position position="21"/>
    </location>
</feature>
<name>A0A6J4LA06_9BACT</name>
<dbReference type="EMBL" id="CADCTX010000491">
    <property type="protein sequence ID" value="CAA9323245.1"/>
    <property type="molecule type" value="Genomic_DNA"/>
</dbReference>
<feature type="compositionally biased region" description="Basic residues" evidence="1">
    <location>
        <begin position="1"/>
        <end position="13"/>
    </location>
</feature>
<feature type="non-terminal residue" evidence="2">
    <location>
        <position position="1"/>
    </location>
</feature>
<sequence length="21" mass="2273">ERRHGRAAARSRKPSQALPGA</sequence>
<reference evidence="2" key="1">
    <citation type="submission" date="2020-02" db="EMBL/GenBank/DDBJ databases">
        <authorList>
            <person name="Meier V. D."/>
        </authorList>
    </citation>
    <scope>NUCLEOTIDE SEQUENCE</scope>
    <source>
        <strain evidence="2">AVDCRST_MAG40</strain>
    </source>
</reference>
<gene>
    <name evidence="2" type="ORF">AVDCRST_MAG40-1566</name>
</gene>